<dbReference type="InterPro" id="IPR036047">
    <property type="entry name" value="F-box-like_dom_sf"/>
</dbReference>
<dbReference type="AlphaFoldDB" id="A0A6A4HWZ3"/>
<reference evidence="2" key="1">
    <citation type="journal article" date="2019" name="Environ. Microbiol.">
        <title>Fungal ecological strategies reflected in gene transcription - a case study of two litter decomposers.</title>
        <authorList>
            <person name="Barbi F."/>
            <person name="Kohler A."/>
            <person name="Barry K."/>
            <person name="Baskaran P."/>
            <person name="Daum C."/>
            <person name="Fauchery L."/>
            <person name="Ihrmark K."/>
            <person name="Kuo A."/>
            <person name="LaButti K."/>
            <person name="Lipzen A."/>
            <person name="Morin E."/>
            <person name="Grigoriev I.V."/>
            <person name="Henrissat B."/>
            <person name="Lindahl B."/>
            <person name="Martin F."/>
        </authorList>
    </citation>
    <scope>NUCLEOTIDE SEQUENCE</scope>
    <source>
        <strain evidence="2">JB14</strain>
    </source>
</reference>
<accession>A0A6A4HWZ3</accession>
<evidence type="ECO:0000259" key="1">
    <source>
        <dbReference type="Pfam" id="PF00646"/>
    </source>
</evidence>
<dbReference type="Proteomes" id="UP000799118">
    <property type="component" value="Unassembled WGS sequence"/>
</dbReference>
<dbReference type="SUPFAM" id="SSF81383">
    <property type="entry name" value="F-box domain"/>
    <property type="match status" value="1"/>
</dbReference>
<evidence type="ECO:0000313" key="3">
    <source>
        <dbReference type="Proteomes" id="UP000799118"/>
    </source>
</evidence>
<dbReference type="OrthoDB" id="2973212at2759"/>
<evidence type="ECO:0000313" key="2">
    <source>
        <dbReference type="EMBL" id="KAE9401384.1"/>
    </source>
</evidence>
<dbReference type="Pfam" id="PF00646">
    <property type="entry name" value="F-box"/>
    <property type="match status" value="1"/>
</dbReference>
<feature type="domain" description="F-box" evidence="1">
    <location>
        <begin position="41"/>
        <end position="72"/>
    </location>
</feature>
<protein>
    <recommendedName>
        <fullName evidence="1">F-box domain-containing protein</fullName>
    </recommendedName>
</protein>
<keyword evidence="3" id="KW-1185">Reference proteome</keyword>
<organism evidence="2 3">
    <name type="scientific">Gymnopus androsaceus JB14</name>
    <dbReference type="NCBI Taxonomy" id="1447944"/>
    <lineage>
        <taxon>Eukaryota</taxon>
        <taxon>Fungi</taxon>
        <taxon>Dikarya</taxon>
        <taxon>Basidiomycota</taxon>
        <taxon>Agaricomycotina</taxon>
        <taxon>Agaricomycetes</taxon>
        <taxon>Agaricomycetidae</taxon>
        <taxon>Agaricales</taxon>
        <taxon>Marasmiineae</taxon>
        <taxon>Omphalotaceae</taxon>
        <taxon>Gymnopus</taxon>
    </lineage>
</organism>
<name>A0A6A4HWZ3_9AGAR</name>
<proteinExistence type="predicted"/>
<dbReference type="EMBL" id="ML769446">
    <property type="protein sequence ID" value="KAE9401384.1"/>
    <property type="molecule type" value="Genomic_DNA"/>
</dbReference>
<gene>
    <name evidence="2" type="ORF">BT96DRAFT_1018212</name>
</gene>
<sequence length="188" mass="20890">MAWSNYSFQTMAHLLGSRKEQLESNSLVLPRPSGATSSGGLSTEIWRICFGFLSSQDLSQVACVCKAFCNISQPLLFAAQSIVSCHFKVTKNVIKPPQPYLNGRERKKDAVSPEKRLETATTRLAKLSSDAKLARLIQSFEFQAFKTGDARFVKYLQEAGFSPEVIGTIYPILLNTFMGSLSSFIRLH</sequence>
<dbReference type="InterPro" id="IPR001810">
    <property type="entry name" value="F-box_dom"/>
</dbReference>